<dbReference type="AlphaFoldDB" id="A0A060ZBC4"/>
<dbReference type="PANTHER" id="PTHR35802:SF1">
    <property type="entry name" value="PROTEASE SYNTHASE AND SPORULATION PROTEIN PAI 2"/>
    <property type="match status" value="1"/>
</dbReference>
<evidence type="ECO:0000313" key="2">
    <source>
        <dbReference type="EMBL" id="MBP2063463.1"/>
    </source>
</evidence>
<dbReference type="Pfam" id="PF04299">
    <property type="entry name" value="FMN_bind_2"/>
    <property type="match status" value="1"/>
</dbReference>
<keyword evidence="3" id="KW-1185">Reference proteome</keyword>
<dbReference type="SUPFAM" id="SSF50475">
    <property type="entry name" value="FMN-binding split barrel"/>
    <property type="match status" value="1"/>
</dbReference>
<organism evidence="1">
    <name type="scientific">Streptomyces iranensis</name>
    <dbReference type="NCBI Taxonomy" id="576784"/>
    <lineage>
        <taxon>Bacteria</taxon>
        <taxon>Bacillati</taxon>
        <taxon>Actinomycetota</taxon>
        <taxon>Actinomycetes</taxon>
        <taxon>Kitasatosporales</taxon>
        <taxon>Streptomycetaceae</taxon>
        <taxon>Streptomyces</taxon>
        <taxon>Streptomyces violaceusniger group</taxon>
    </lineage>
</organism>
<dbReference type="PANTHER" id="PTHR35802">
    <property type="entry name" value="PROTEASE SYNTHASE AND SPORULATION PROTEIN PAI 2"/>
    <property type="match status" value="1"/>
</dbReference>
<dbReference type="InterPro" id="IPR007396">
    <property type="entry name" value="TR_PAI2-type"/>
</dbReference>
<reference evidence="2 3" key="2">
    <citation type="submission" date="2021-03" db="EMBL/GenBank/DDBJ databases">
        <title>Genomic Encyclopedia of Type Strains, Phase IV (KMG-IV): sequencing the most valuable type-strain genomes for metagenomic binning, comparative biology and taxonomic classification.</title>
        <authorList>
            <person name="Goeker M."/>
        </authorList>
    </citation>
    <scope>NUCLEOTIDE SEQUENCE [LARGE SCALE GENOMIC DNA]</scope>
    <source>
        <strain evidence="2 3">DSM 41954</strain>
    </source>
</reference>
<dbReference type="GeneID" id="32468299"/>
<accession>A0A060ZBC4</accession>
<dbReference type="EMBL" id="LK022848">
    <property type="protein sequence ID" value="CDR01393.1"/>
    <property type="molecule type" value="Genomic_DNA"/>
</dbReference>
<proteinExistence type="predicted"/>
<dbReference type="Proteomes" id="UP000756710">
    <property type="component" value="Unassembled WGS sequence"/>
</dbReference>
<sequence>MLEQELFALTDPEQLKQLIAGYGWATLITADEAAPVVSHLPVLVDEPETGSGIAVVGHLARADADAHRLGEHDAVLVVQGPHGYVSPSTYGTGPYVPTWNFIVAHLHGRPTVLGADATFDVLRRTVDHFEGTRPRPWSLDTVADYAQSIAPHTTGFRLEPTRVVGKHKLSQDKPRETVERVVAALAGDDPHRNPELADAMRKVMVARV</sequence>
<evidence type="ECO:0000313" key="3">
    <source>
        <dbReference type="Proteomes" id="UP000756710"/>
    </source>
</evidence>
<gene>
    <name evidence="2" type="ORF">J2Z30_004484</name>
    <name evidence="1" type="ORF">SIRAN339</name>
</gene>
<dbReference type="PIRSF" id="PIRSF010372">
    <property type="entry name" value="PaiB"/>
    <property type="match status" value="1"/>
</dbReference>
<reference evidence="1" key="1">
    <citation type="submission" date="2014-05" db="EMBL/GenBank/DDBJ databases">
        <authorList>
            <person name="Horn Fabian"/>
        </authorList>
    </citation>
    <scope>NUCLEOTIDE SEQUENCE</scope>
</reference>
<dbReference type="EMBL" id="JAGGLR010000011">
    <property type="protein sequence ID" value="MBP2063463.1"/>
    <property type="molecule type" value="Genomic_DNA"/>
</dbReference>
<dbReference type="Gene3D" id="2.30.110.10">
    <property type="entry name" value="Electron Transport, Fmn-binding Protein, Chain A"/>
    <property type="match status" value="1"/>
</dbReference>
<dbReference type="InterPro" id="IPR012349">
    <property type="entry name" value="Split_barrel_FMN-bd"/>
</dbReference>
<dbReference type="HOGENOM" id="CLU_065853_3_0_11"/>
<dbReference type="RefSeq" id="WP_044566587.1">
    <property type="nucleotide sequence ID" value="NZ_BAABDR010000078.1"/>
</dbReference>
<name>A0A060ZBC4_9ACTN</name>
<evidence type="ECO:0000313" key="1">
    <source>
        <dbReference type="EMBL" id="CDR01393.1"/>
    </source>
</evidence>
<protein>
    <submittedName>
        <fullName evidence="2">Transcriptional regulator</fullName>
    </submittedName>
</protein>